<dbReference type="InterPro" id="IPR023430">
    <property type="entry name" value="Pept_HybD-like_dom_sf"/>
</dbReference>
<keyword evidence="6" id="KW-1185">Reference proteome</keyword>
<comment type="caution">
    <text evidence="5">The sequence shown here is derived from an EMBL/GenBank/DDBJ whole genome shotgun (WGS) entry which is preliminary data.</text>
</comment>
<dbReference type="Proteomes" id="UP000078532">
    <property type="component" value="Unassembled WGS sequence"/>
</dbReference>
<dbReference type="InterPro" id="IPR000671">
    <property type="entry name" value="Peptidase_A31"/>
</dbReference>
<comment type="similarity">
    <text evidence="1">Belongs to the peptidase A31 family.</text>
</comment>
<dbReference type="RefSeq" id="WP_066667269.1">
    <property type="nucleotide sequence ID" value="NZ_LYVF01000092.1"/>
</dbReference>
<dbReference type="Pfam" id="PF01750">
    <property type="entry name" value="HycI"/>
    <property type="match status" value="1"/>
</dbReference>
<reference evidence="5 6" key="1">
    <citation type="submission" date="2016-04" db="EMBL/GenBank/DDBJ databases">
        <authorList>
            <person name="Evans L.H."/>
            <person name="Alamgir A."/>
            <person name="Owens N."/>
            <person name="Weber N.D."/>
            <person name="Virtaneva K."/>
            <person name="Barbian K."/>
            <person name="Babar A."/>
            <person name="Rosenke K."/>
        </authorList>
    </citation>
    <scope>NUCLEOTIDE SEQUENCE [LARGE SCALE GENOMIC DNA]</scope>
    <source>
        <strain evidence="5 6">LMa1</strain>
    </source>
</reference>
<dbReference type="STRING" id="1838280.A6M21_07435"/>
<dbReference type="SUPFAM" id="SSF53163">
    <property type="entry name" value="HybD-like"/>
    <property type="match status" value="1"/>
</dbReference>
<protein>
    <recommendedName>
        <fullName evidence="7">Hydrogenase maturation protease</fullName>
    </recommendedName>
</protein>
<keyword evidence="3" id="KW-0064">Aspartyl protease</keyword>
<dbReference type="GO" id="GO:0008047">
    <property type="term" value="F:enzyme activator activity"/>
    <property type="evidence" value="ECO:0007669"/>
    <property type="project" value="InterPro"/>
</dbReference>
<dbReference type="OrthoDB" id="9794619at2"/>
<gene>
    <name evidence="5" type="ORF">A6M21_07435</name>
</gene>
<name>A0A1B7LGB8_9FIRM</name>
<dbReference type="NCBIfam" id="TIGR00072">
    <property type="entry name" value="hydrog_prot"/>
    <property type="match status" value="1"/>
</dbReference>
<dbReference type="PANTHER" id="PTHR30302:SF1">
    <property type="entry name" value="HYDROGENASE 2 MATURATION PROTEASE"/>
    <property type="match status" value="1"/>
</dbReference>
<dbReference type="PRINTS" id="PR00446">
    <property type="entry name" value="HYDRGNUPTAKE"/>
</dbReference>
<evidence type="ECO:0008006" key="7">
    <source>
        <dbReference type="Google" id="ProtNLM"/>
    </source>
</evidence>
<evidence type="ECO:0000256" key="1">
    <source>
        <dbReference type="ARBA" id="ARBA00006814"/>
    </source>
</evidence>
<dbReference type="GO" id="GO:0004190">
    <property type="term" value="F:aspartic-type endopeptidase activity"/>
    <property type="evidence" value="ECO:0007669"/>
    <property type="project" value="UniProtKB-KW"/>
</dbReference>
<evidence type="ECO:0000313" key="5">
    <source>
        <dbReference type="EMBL" id="OAT84843.1"/>
    </source>
</evidence>
<dbReference type="AlphaFoldDB" id="A0A1B7LGB8"/>
<evidence type="ECO:0000256" key="3">
    <source>
        <dbReference type="ARBA" id="ARBA00022750"/>
    </source>
</evidence>
<accession>A0A1B7LGB8</accession>
<keyword evidence="2" id="KW-0645">Protease</keyword>
<evidence type="ECO:0000313" key="6">
    <source>
        <dbReference type="Proteomes" id="UP000078532"/>
    </source>
</evidence>
<dbReference type="PANTHER" id="PTHR30302">
    <property type="entry name" value="HYDROGENASE 1 MATURATION PROTEASE"/>
    <property type="match status" value="1"/>
</dbReference>
<dbReference type="Gene3D" id="3.40.50.1450">
    <property type="entry name" value="HybD-like"/>
    <property type="match status" value="1"/>
</dbReference>
<keyword evidence="4" id="KW-0378">Hydrolase</keyword>
<evidence type="ECO:0000256" key="2">
    <source>
        <dbReference type="ARBA" id="ARBA00022670"/>
    </source>
</evidence>
<sequence length="163" mass="17742">MNTIVIGIGNPVLKDDSVGIKVARQFEGRVDTEIVMATDFKVLDKILGYERALIVDGVRLGNEPGTLLELDADDLFFSATFSGTHNLSLPTTLKIGYDLFGGEMPREIRIIAIEVADTTTFDRECTPAVAAAIPQAVEKVKRFLAGQSNSIEQRHPAGRGERP</sequence>
<organism evidence="5 6">
    <name type="scientific">Desulfotomaculum copahuensis</name>
    <dbReference type="NCBI Taxonomy" id="1838280"/>
    <lineage>
        <taxon>Bacteria</taxon>
        <taxon>Bacillati</taxon>
        <taxon>Bacillota</taxon>
        <taxon>Clostridia</taxon>
        <taxon>Eubacteriales</taxon>
        <taxon>Desulfotomaculaceae</taxon>
        <taxon>Desulfotomaculum</taxon>
    </lineage>
</organism>
<proteinExistence type="inferred from homology"/>
<dbReference type="EMBL" id="LYVF01000092">
    <property type="protein sequence ID" value="OAT84843.1"/>
    <property type="molecule type" value="Genomic_DNA"/>
</dbReference>
<evidence type="ECO:0000256" key="4">
    <source>
        <dbReference type="ARBA" id="ARBA00022801"/>
    </source>
</evidence>
<dbReference type="CDD" id="cd00518">
    <property type="entry name" value="H2MP"/>
    <property type="match status" value="1"/>
</dbReference>
<dbReference type="GO" id="GO:0016485">
    <property type="term" value="P:protein processing"/>
    <property type="evidence" value="ECO:0007669"/>
    <property type="project" value="TreeGrafter"/>
</dbReference>